<name>A0A6L3SNB4_9HYPH</name>
<organism evidence="1 2">
    <name type="scientific">Methylobacterium soli</name>
    <dbReference type="NCBI Taxonomy" id="553447"/>
    <lineage>
        <taxon>Bacteria</taxon>
        <taxon>Pseudomonadati</taxon>
        <taxon>Pseudomonadota</taxon>
        <taxon>Alphaproteobacteria</taxon>
        <taxon>Hyphomicrobiales</taxon>
        <taxon>Methylobacteriaceae</taxon>
        <taxon>Methylobacterium</taxon>
    </lineage>
</organism>
<dbReference type="EMBL" id="VZZK01000087">
    <property type="protein sequence ID" value="KAB1068541.1"/>
    <property type="molecule type" value="Genomic_DNA"/>
</dbReference>
<proteinExistence type="predicted"/>
<protein>
    <submittedName>
        <fullName evidence="1">Uncharacterized protein</fullName>
    </submittedName>
</protein>
<comment type="caution">
    <text evidence="1">The sequence shown here is derived from an EMBL/GenBank/DDBJ whole genome shotgun (WGS) entry which is preliminary data.</text>
</comment>
<accession>A0A6L3SNB4</accession>
<evidence type="ECO:0000313" key="2">
    <source>
        <dbReference type="Proteomes" id="UP000474159"/>
    </source>
</evidence>
<dbReference type="OrthoDB" id="7998330at2"/>
<reference evidence="1 2" key="1">
    <citation type="submission" date="2019-09" db="EMBL/GenBank/DDBJ databases">
        <title>YIM 48816 draft genome.</title>
        <authorList>
            <person name="Jiang L."/>
        </authorList>
    </citation>
    <scope>NUCLEOTIDE SEQUENCE [LARGE SCALE GENOMIC DNA]</scope>
    <source>
        <strain evidence="1 2">YIM 48816</strain>
    </source>
</reference>
<dbReference type="Proteomes" id="UP000474159">
    <property type="component" value="Unassembled WGS sequence"/>
</dbReference>
<sequence>MASPTLAPTLPHPDQALFDAEAEVSRTKAALEAAEKASGEAHSAFWDAVGHCPAALLVKQWECVTFERGLVGKPS</sequence>
<keyword evidence="2" id="KW-1185">Reference proteome</keyword>
<dbReference type="RefSeq" id="WP_151005842.1">
    <property type="nucleotide sequence ID" value="NZ_BPQY01000204.1"/>
</dbReference>
<evidence type="ECO:0000313" key="1">
    <source>
        <dbReference type="EMBL" id="KAB1068541.1"/>
    </source>
</evidence>
<gene>
    <name evidence="1" type="ORF">F6X53_31620</name>
</gene>
<dbReference type="AlphaFoldDB" id="A0A6L3SNB4"/>